<organism evidence="2 3">
    <name type="scientific">Murinocardiopsis flavida</name>
    <dbReference type="NCBI Taxonomy" id="645275"/>
    <lineage>
        <taxon>Bacteria</taxon>
        <taxon>Bacillati</taxon>
        <taxon>Actinomycetota</taxon>
        <taxon>Actinomycetes</taxon>
        <taxon>Streptosporangiales</taxon>
        <taxon>Nocardiopsidaceae</taxon>
        <taxon>Murinocardiopsis</taxon>
    </lineage>
</organism>
<proteinExistence type="predicted"/>
<gene>
    <name evidence="2" type="ORF">CLV63_12148</name>
</gene>
<dbReference type="GO" id="GO:0003677">
    <property type="term" value="F:DNA binding"/>
    <property type="evidence" value="ECO:0007669"/>
    <property type="project" value="InterPro"/>
</dbReference>
<dbReference type="SMART" id="SM00530">
    <property type="entry name" value="HTH_XRE"/>
    <property type="match status" value="1"/>
</dbReference>
<reference evidence="2 3" key="1">
    <citation type="submission" date="2018-03" db="EMBL/GenBank/DDBJ databases">
        <title>Genomic Encyclopedia of Archaeal and Bacterial Type Strains, Phase II (KMG-II): from individual species to whole genera.</title>
        <authorList>
            <person name="Goeker M."/>
        </authorList>
    </citation>
    <scope>NUCLEOTIDE SEQUENCE [LARGE SCALE GENOMIC DNA]</scope>
    <source>
        <strain evidence="2 3">DSM 45312</strain>
    </source>
</reference>
<dbReference type="Proteomes" id="UP000240542">
    <property type="component" value="Unassembled WGS sequence"/>
</dbReference>
<feature type="domain" description="HTH cro/C1-type" evidence="1">
    <location>
        <begin position="16"/>
        <end position="70"/>
    </location>
</feature>
<accession>A0A2P8D128</accession>
<dbReference type="Gene3D" id="1.10.260.40">
    <property type="entry name" value="lambda repressor-like DNA-binding domains"/>
    <property type="match status" value="1"/>
</dbReference>
<dbReference type="InterPro" id="IPR043917">
    <property type="entry name" value="DUF5753"/>
</dbReference>
<name>A0A2P8D128_9ACTN</name>
<dbReference type="Pfam" id="PF19054">
    <property type="entry name" value="DUF5753"/>
    <property type="match status" value="1"/>
</dbReference>
<protein>
    <submittedName>
        <fullName evidence="2">Helix-turn-helix protein</fullName>
    </submittedName>
</protein>
<dbReference type="Pfam" id="PF13560">
    <property type="entry name" value="HTH_31"/>
    <property type="match status" value="1"/>
</dbReference>
<sequence>MGNGQRPQWVPYGVEVRRLRVNMGLSQANMAKQLHISSPAVSSFENATRVPRRQTAEALDSVLSADGSLMRLWVETSNVEAYPSWMADLVEAEPVATFIREHQLALIPGLIQTEDYARAIYEAGNPLSSTEEIERLVEMRMKRQAVLTQSAPPTLWYVLDYAAVARPVGGPTVMAEQLARLIELAEQRRAHFQVIPLDYPRHPDLTSSFKILSFKDKPDVMYTESRSQGTMSHDSKEVSEMSVIFGSLQSAALTEPATLDLLHQIRRDFNGT</sequence>
<dbReference type="SUPFAM" id="SSF47413">
    <property type="entry name" value="lambda repressor-like DNA-binding domains"/>
    <property type="match status" value="1"/>
</dbReference>
<evidence type="ECO:0000313" key="2">
    <source>
        <dbReference type="EMBL" id="PSK90923.1"/>
    </source>
</evidence>
<dbReference type="RefSeq" id="WP_146165657.1">
    <property type="nucleotide sequence ID" value="NZ_PYGA01000021.1"/>
</dbReference>
<dbReference type="PROSITE" id="PS50943">
    <property type="entry name" value="HTH_CROC1"/>
    <property type="match status" value="1"/>
</dbReference>
<dbReference type="OrthoDB" id="3423346at2"/>
<keyword evidence="3" id="KW-1185">Reference proteome</keyword>
<dbReference type="InterPro" id="IPR010982">
    <property type="entry name" value="Lambda_DNA-bd_dom_sf"/>
</dbReference>
<dbReference type="AlphaFoldDB" id="A0A2P8D128"/>
<dbReference type="EMBL" id="PYGA01000021">
    <property type="protein sequence ID" value="PSK90923.1"/>
    <property type="molecule type" value="Genomic_DNA"/>
</dbReference>
<evidence type="ECO:0000313" key="3">
    <source>
        <dbReference type="Proteomes" id="UP000240542"/>
    </source>
</evidence>
<dbReference type="CDD" id="cd00093">
    <property type="entry name" value="HTH_XRE"/>
    <property type="match status" value="1"/>
</dbReference>
<comment type="caution">
    <text evidence="2">The sequence shown here is derived from an EMBL/GenBank/DDBJ whole genome shotgun (WGS) entry which is preliminary data.</text>
</comment>
<dbReference type="InterPro" id="IPR001387">
    <property type="entry name" value="Cro/C1-type_HTH"/>
</dbReference>
<evidence type="ECO:0000259" key="1">
    <source>
        <dbReference type="PROSITE" id="PS50943"/>
    </source>
</evidence>